<dbReference type="InterPro" id="IPR009874">
    <property type="entry name" value="DUF1428"/>
</dbReference>
<proteinExistence type="predicted"/>
<dbReference type="AlphaFoldDB" id="A0A5N3P552"/>
<dbReference type="RefSeq" id="WP_150948249.1">
    <property type="nucleotide sequence ID" value="NZ_VCMV01000055.1"/>
</dbReference>
<accession>A0A5N3P552</accession>
<dbReference type="OrthoDB" id="9792392at2"/>
<dbReference type="InterPro" id="IPR011008">
    <property type="entry name" value="Dimeric_a/b-barrel"/>
</dbReference>
<sequence length="117" mass="13006">MSYVDGFVIPVPAGKKEAYRAMAAKAAPIFKEFGATRIVECWGDDIPDGKVTDFKGAVKAEAGENVVFSWIVWPSKAVRDEGNKKVMEDPRLKMEDDMPFDGKRLIYGGFEILLDSE</sequence>
<keyword evidence="2" id="KW-1185">Reference proteome</keyword>
<reference evidence="1 2" key="1">
    <citation type="journal article" date="2019" name="Microorganisms">
        <title>Genome Insights into the Novel Species Microvirga brassicacearum, a Rapeseed Endophyte with Biotechnological Potential.</title>
        <authorList>
            <person name="Jimenez-Gomez A."/>
            <person name="Saati-Santamaria Z."/>
            <person name="Igual J.M."/>
            <person name="Rivas R."/>
            <person name="Mateos P.F."/>
            <person name="Garcia-Fraile P."/>
        </authorList>
    </citation>
    <scope>NUCLEOTIDE SEQUENCE [LARGE SCALE GENOMIC DNA]</scope>
    <source>
        <strain evidence="1 2">CDVBN77</strain>
    </source>
</reference>
<dbReference type="SUPFAM" id="SSF54909">
    <property type="entry name" value="Dimeric alpha+beta barrel"/>
    <property type="match status" value="1"/>
</dbReference>
<evidence type="ECO:0000313" key="2">
    <source>
        <dbReference type="Proteomes" id="UP000325684"/>
    </source>
</evidence>
<dbReference type="PIRSF" id="PIRSF007028">
    <property type="entry name" value="UCP007028"/>
    <property type="match status" value="1"/>
</dbReference>
<dbReference type="EMBL" id="VCMV01000055">
    <property type="protein sequence ID" value="KAB0264839.1"/>
    <property type="molecule type" value="Genomic_DNA"/>
</dbReference>
<dbReference type="Proteomes" id="UP000325684">
    <property type="component" value="Unassembled WGS sequence"/>
</dbReference>
<comment type="caution">
    <text evidence="1">The sequence shown here is derived from an EMBL/GenBank/DDBJ whole genome shotgun (WGS) entry which is preliminary data.</text>
</comment>
<evidence type="ECO:0000313" key="1">
    <source>
        <dbReference type="EMBL" id="KAB0264839.1"/>
    </source>
</evidence>
<protein>
    <submittedName>
        <fullName evidence="1">DUF1428 domain-containing protein</fullName>
    </submittedName>
</protein>
<gene>
    <name evidence="1" type="ORF">FEZ63_21120</name>
</gene>
<dbReference type="Pfam" id="PF07237">
    <property type="entry name" value="DUF1428"/>
    <property type="match status" value="1"/>
</dbReference>
<dbReference type="Gene3D" id="3.30.70.100">
    <property type="match status" value="1"/>
</dbReference>
<organism evidence="1 2">
    <name type="scientific">Microvirga brassicacearum</name>
    <dbReference type="NCBI Taxonomy" id="2580413"/>
    <lineage>
        <taxon>Bacteria</taxon>
        <taxon>Pseudomonadati</taxon>
        <taxon>Pseudomonadota</taxon>
        <taxon>Alphaproteobacteria</taxon>
        <taxon>Hyphomicrobiales</taxon>
        <taxon>Methylobacteriaceae</taxon>
        <taxon>Microvirga</taxon>
    </lineage>
</organism>
<name>A0A5N3P552_9HYPH</name>